<evidence type="ECO:0000259" key="6">
    <source>
        <dbReference type="PROSITE" id="PS50977"/>
    </source>
</evidence>
<sequence length="204" mass="22116">MDMADLSPKTVRPRGAYAKGIARRQEILDAAIGVFAQRGADRTSLRAIAQEVGVTHAALIHHFGSLERLLVDVYQESARRLERQSCKADVSPVETMRLSAQQNREVPGMVQLYTTLVAAALEEGHPAATAFASERFAAIRATLADQIRGRQADGRIRHDVDAEQVAALVIAASDGLQTQWLLDPEVDQVGALALLDRLLGEVSV</sequence>
<evidence type="ECO:0000256" key="2">
    <source>
        <dbReference type="ARBA" id="ARBA00023015"/>
    </source>
</evidence>
<evidence type="ECO:0000256" key="5">
    <source>
        <dbReference type="PROSITE-ProRule" id="PRU00335"/>
    </source>
</evidence>
<dbReference type="InterPro" id="IPR009057">
    <property type="entry name" value="Homeodomain-like_sf"/>
</dbReference>
<keyword evidence="3 5" id="KW-0238">DNA-binding</keyword>
<dbReference type="InterPro" id="IPR001647">
    <property type="entry name" value="HTH_TetR"/>
</dbReference>
<keyword evidence="4" id="KW-0804">Transcription</keyword>
<dbReference type="PANTHER" id="PTHR30055">
    <property type="entry name" value="HTH-TYPE TRANSCRIPTIONAL REGULATOR RUTR"/>
    <property type="match status" value="1"/>
</dbReference>
<dbReference type="Proteomes" id="UP001500051">
    <property type="component" value="Unassembled WGS sequence"/>
</dbReference>
<keyword evidence="2" id="KW-0805">Transcription regulation</keyword>
<dbReference type="InterPro" id="IPR039538">
    <property type="entry name" value="BetI_C"/>
</dbReference>
<feature type="DNA-binding region" description="H-T-H motif" evidence="5">
    <location>
        <begin position="44"/>
        <end position="63"/>
    </location>
</feature>
<dbReference type="InterPro" id="IPR050109">
    <property type="entry name" value="HTH-type_TetR-like_transc_reg"/>
</dbReference>
<comment type="caution">
    <text evidence="7">The sequence shown here is derived from an EMBL/GenBank/DDBJ whole genome shotgun (WGS) entry which is preliminary data.</text>
</comment>
<dbReference type="Pfam" id="PF13977">
    <property type="entry name" value="TetR_C_6"/>
    <property type="match status" value="1"/>
</dbReference>
<name>A0ABP7CMZ3_9ACTN</name>
<keyword evidence="8" id="KW-1185">Reference proteome</keyword>
<dbReference type="SUPFAM" id="SSF46689">
    <property type="entry name" value="Homeodomain-like"/>
    <property type="match status" value="1"/>
</dbReference>
<evidence type="ECO:0000313" key="7">
    <source>
        <dbReference type="EMBL" id="GAA3691434.1"/>
    </source>
</evidence>
<evidence type="ECO:0000256" key="4">
    <source>
        <dbReference type="ARBA" id="ARBA00023163"/>
    </source>
</evidence>
<proteinExistence type="predicted"/>
<dbReference type="SUPFAM" id="SSF48498">
    <property type="entry name" value="Tetracyclin repressor-like, C-terminal domain"/>
    <property type="match status" value="1"/>
</dbReference>
<evidence type="ECO:0000313" key="8">
    <source>
        <dbReference type="Proteomes" id="UP001500051"/>
    </source>
</evidence>
<evidence type="ECO:0000256" key="1">
    <source>
        <dbReference type="ARBA" id="ARBA00022491"/>
    </source>
</evidence>
<evidence type="ECO:0000256" key="3">
    <source>
        <dbReference type="ARBA" id="ARBA00023125"/>
    </source>
</evidence>
<feature type="domain" description="HTH tetR-type" evidence="6">
    <location>
        <begin position="21"/>
        <end position="81"/>
    </location>
</feature>
<reference evidence="8" key="1">
    <citation type="journal article" date="2019" name="Int. J. Syst. Evol. Microbiol.">
        <title>The Global Catalogue of Microorganisms (GCM) 10K type strain sequencing project: providing services to taxonomists for standard genome sequencing and annotation.</title>
        <authorList>
            <consortium name="The Broad Institute Genomics Platform"/>
            <consortium name="The Broad Institute Genome Sequencing Center for Infectious Disease"/>
            <person name="Wu L."/>
            <person name="Ma J."/>
        </authorList>
    </citation>
    <scope>NUCLEOTIDE SEQUENCE [LARGE SCALE GENOMIC DNA]</scope>
    <source>
        <strain evidence="8">JCM 16548</strain>
    </source>
</reference>
<dbReference type="Gene3D" id="1.10.357.10">
    <property type="entry name" value="Tetracycline Repressor, domain 2"/>
    <property type="match status" value="1"/>
</dbReference>
<dbReference type="Pfam" id="PF00440">
    <property type="entry name" value="TetR_N"/>
    <property type="match status" value="1"/>
</dbReference>
<dbReference type="PANTHER" id="PTHR30055:SF234">
    <property type="entry name" value="HTH-TYPE TRANSCRIPTIONAL REGULATOR BETI"/>
    <property type="match status" value="1"/>
</dbReference>
<organism evidence="7 8">
    <name type="scientific">Microlunatus aurantiacus</name>
    <dbReference type="NCBI Taxonomy" id="446786"/>
    <lineage>
        <taxon>Bacteria</taxon>
        <taxon>Bacillati</taxon>
        <taxon>Actinomycetota</taxon>
        <taxon>Actinomycetes</taxon>
        <taxon>Propionibacteriales</taxon>
        <taxon>Propionibacteriaceae</taxon>
        <taxon>Microlunatus</taxon>
    </lineage>
</organism>
<keyword evidence="1" id="KW-0678">Repressor</keyword>
<dbReference type="InterPro" id="IPR036271">
    <property type="entry name" value="Tet_transcr_reg_TetR-rel_C_sf"/>
</dbReference>
<accession>A0ABP7CMZ3</accession>
<protein>
    <submittedName>
        <fullName evidence="7">TetR/AcrR family transcriptional regulator</fullName>
    </submittedName>
</protein>
<gene>
    <name evidence="7" type="ORF">GCM10022204_03250</name>
</gene>
<dbReference type="PRINTS" id="PR00455">
    <property type="entry name" value="HTHTETR"/>
</dbReference>
<dbReference type="EMBL" id="BAAAYX010000002">
    <property type="protein sequence ID" value="GAA3691434.1"/>
    <property type="molecule type" value="Genomic_DNA"/>
</dbReference>
<dbReference type="PROSITE" id="PS50977">
    <property type="entry name" value="HTH_TETR_2"/>
    <property type="match status" value="1"/>
</dbReference>